<reference evidence="2 3" key="1">
    <citation type="journal article" date="2019" name="Genome Biol. Evol.">
        <title>Insights into the evolution of the New World diploid cottons (Gossypium, subgenus Houzingenia) based on genome sequencing.</title>
        <authorList>
            <person name="Grover C.E."/>
            <person name="Arick M.A. 2nd"/>
            <person name="Thrash A."/>
            <person name="Conover J.L."/>
            <person name="Sanders W.S."/>
            <person name="Peterson D.G."/>
            <person name="Frelichowski J.E."/>
            <person name="Scheffler J.A."/>
            <person name="Scheffler B.E."/>
            <person name="Wendel J.F."/>
        </authorList>
    </citation>
    <scope>NUCLEOTIDE SEQUENCE [LARGE SCALE GENOMIC DNA]</scope>
    <source>
        <strain evidence="2">6</strain>
        <tissue evidence="2">Leaf</tissue>
    </source>
</reference>
<dbReference type="PANTHER" id="PTHR48200">
    <property type="entry name" value="PROTEIN, PUTATIVE-RELATED"/>
    <property type="match status" value="1"/>
</dbReference>
<evidence type="ECO:0000313" key="2">
    <source>
        <dbReference type="EMBL" id="MBA0844787.1"/>
    </source>
</evidence>
<name>A0A7J9KE78_9ROSI</name>
<dbReference type="Proteomes" id="UP000593575">
    <property type="component" value="Unassembled WGS sequence"/>
</dbReference>
<comment type="caution">
    <text evidence="2">The sequence shown here is derived from an EMBL/GenBank/DDBJ whole genome shotgun (WGS) entry which is preliminary data.</text>
</comment>
<evidence type="ECO:0000313" key="3">
    <source>
        <dbReference type="Proteomes" id="UP000593575"/>
    </source>
</evidence>
<protein>
    <submittedName>
        <fullName evidence="2">Uncharacterized protein</fullName>
    </submittedName>
</protein>
<sequence>RLGTHRRKVHNSAPFPDDPSQQCLFQSCQRPNFLKETNEHNWDGRLIDARKRVNVFALSIYRLVIFPKALGHVDYAVLYLFNQLDKKVTPVPTILVETFRSLSACRRAVPLLGIWRVVGYAPILVSRQYRSRQFIPQRKGWINVSLHTKIVKQDFKKKSSELEKKIEKLEEEKIQLGLDVNIQKLEAGKMKKRKKKVEEDLDNLKMDYKKLCLPIRTTRLGKTLEQWRDLLESRNEKVRLRARVAELERSLYQYCSRNSVIELKASLTKIEELKGKIEELEVTLDRDHIMGEALTQVREVDDNLETLAVQADMLSLRYKSKSD</sequence>
<accession>A0A7J9KE78</accession>
<feature type="coiled-coil region" evidence="1">
    <location>
        <begin position="152"/>
        <end position="290"/>
    </location>
</feature>
<dbReference type="PANTHER" id="PTHR48200:SF1">
    <property type="entry name" value="AMINOTRANSFERASE-LIKE PLANT MOBILE DOMAIN-CONTAINING PROTEIN"/>
    <property type="match status" value="1"/>
</dbReference>
<organism evidence="2 3">
    <name type="scientific">Gossypium armourianum</name>
    <dbReference type="NCBI Taxonomy" id="34283"/>
    <lineage>
        <taxon>Eukaryota</taxon>
        <taxon>Viridiplantae</taxon>
        <taxon>Streptophyta</taxon>
        <taxon>Embryophyta</taxon>
        <taxon>Tracheophyta</taxon>
        <taxon>Spermatophyta</taxon>
        <taxon>Magnoliopsida</taxon>
        <taxon>eudicotyledons</taxon>
        <taxon>Gunneridae</taxon>
        <taxon>Pentapetalae</taxon>
        <taxon>rosids</taxon>
        <taxon>malvids</taxon>
        <taxon>Malvales</taxon>
        <taxon>Malvaceae</taxon>
        <taxon>Malvoideae</taxon>
        <taxon>Gossypium</taxon>
    </lineage>
</organism>
<dbReference type="AlphaFoldDB" id="A0A7J9KE78"/>
<evidence type="ECO:0000256" key="1">
    <source>
        <dbReference type="SAM" id="Coils"/>
    </source>
</evidence>
<keyword evidence="3" id="KW-1185">Reference proteome</keyword>
<feature type="non-terminal residue" evidence="2">
    <location>
        <position position="323"/>
    </location>
</feature>
<proteinExistence type="predicted"/>
<gene>
    <name evidence="2" type="ORF">Goarm_023340</name>
</gene>
<keyword evidence="1" id="KW-0175">Coiled coil</keyword>
<dbReference type="EMBL" id="JABFAE010397102">
    <property type="protein sequence ID" value="MBA0844787.1"/>
    <property type="molecule type" value="Genomic_DNA"/>
</dbReference>